<dbReference type="Proteomes" id="UP000827721">
    <property type="component" value="Unassembled WGS sequence"/>
</dbReference>
<proteinExistence type="predicted"/>
<gene>
    <name evidence="2" type="ORF">JRO89_XS07G0202700</name>
</gene>
<organism evidence="2 3">
    <name type="scientific">Xanthoceras sorbifolium</name>
    <dbReference type="NCBI Taxonomy" id="99658"/>
    <lineage>
        <taxon>Eukaryota</taxon>
        <taxon>Viridiplantae</taxon>
        <taxon>Streptophyta</taxon>
        <taxon>Embryophyta</taxon>
        <taxon>Tracheophyta</taxon>
        <taxon>Spermatophyta</taxon>
        <taxon>Magnoliopsida</taxon>
        <taxon>eudicotyledons</taxon>
        <taxon>Gunneridae</taxon>
        <taxon>Pentapetalae</taxon>
        <taxon>rosids</taxon>
        <taxon>malvids</taxon>
        <taxon>Sapindales</taxon>
        <taxon>Sapindaceae</taxon>
        <taxon>Xanthoceroideae</taxon>
        <taxon>Xanthoceras</taxon>
    </lineage>
</organism>
<sequence>MHLSMFITAKPDGKTYEEWEFEHEQVCGFIRQFVDDNVYNHICNETHAQKLWNKFEQLMGINFDDEVFAPMVLASLPESWETLKISITNTAPNSAVNMEIIPEGGASIGSKGLKERVERSQINMPIVNAITIRRRVTSKSSAESSRVNRKRTKANFELVPPTPAPRQVGDEGQVDEPDEDDAPIEVGSEDEEDDVHQPAPTPMASPWLVEFTCYNERRGAWVVQVRNTCTNMHKEYVGQFLVVATGENSEGIISDIPGLNNGFGGTYSDQGNSMGIDVSVEILVIGSG</sequence>
<name>A0ABQ8HUM2_9ROSI</name>
<feature type="compositionally biased region" description="Acidic residues" evidence="1">
    <location>
        <begin position="172"/>
        <end position="194"/>
    </location>
</feature>
<feature type="region of interest" description="Disordered" evidence="1">
    <location>
        <begin position="138"/>
        <end position="202"/>
    </location>
</feature>
<evidence type="ECO:0000313" key="2">
    <source>
        <dbReference type="EMBL" id="KAH7567972.1"/>
    </source>
</evidence>
<evidence type="ECO:0000256" key="1">
    <source>
        <dbReference type="SAM" id="MobiDB-lite"/>
    </source>
</evidence>
<evidence type="ECO:0000313" key="3">
    <source>
        <dbReference type="Proteomes" id="UP000827721"/>
    </source>
</evidence>
<reference evidence="2 3" key="1">
    <citation type="submission" date="2021-02" db="EMBL/GenBank/DDBJ databases">
        <title>Plant Genome Project.</title>
        <authorList>
            <person name="Zhang R.-G."/>
        </authorList>
    </citation>
    <scope>NUCLEOTIDE SEQUENCE [LARGE SCALE GENOMIC DNA]</scope>
    <source>
        <tissue evidence="2">Leaves</tissue>
    </source>
</reference>
<accession>A0ABQ8HUM2</accession>
<keyword evidence="3" id="KW-1185">Reference proteome</keyword>
<protein>
    <submittedName>
        <fullName evidence="2">Uncharacterized protein</fullName>
    </submittedName>
</protein>
<dbReference type="EMBL" id="JAFEMO010000007">
    <property type="protein sequence ID" value="KAH7567972.1"/>
    <property type="molecule type" value="Genomic_DNA"/>
</dbReference>
<comment type="caution">
    <text evidence="2">The sequence shown here is derived from an EMBL/GenBank/DDBJ whole genome shotgun (WGS) entry which is preliminary data.</text>
</comment>